<dbReference type="GO" id="GO:0007165">
    <property type="term" value="P:signal transduction"/>
    <property type="evidence" value="ECO:0007669"/>
    <property type="project" value="UniProtKB-KW"/>
</dbReference>
<protein>
    <submittedName>
        <fullName evidence="10">Methyl-accepting chemotaxis protein</fullName>
    </submittedName>
</protein>
<dbReference type="GO" id="GO:0004888">
    <property type="term" value="F:transmembrane signaling receptor activity"/>
    <property type="evidence" value="ECO:0007669"/>
    <property type="project" value="InterPro"/>
</dbReference>
<keyword evidence="2" id="KW-0488">Methylation</keyword>
<dbReference type="SUPFAM" id="SSF58104">
    <property type="entry name" value="Methyl-accepting chemotaxis protein (MCP) signaling domain"/>
    <property type="match status" value="1"/>
</dbReference>
<comment type="subcellular location">
    <subcellularLocation>
        <location evidence="1">Membrane</location>
    </subcellularLocation>
</comment>
<dbReference type="CDD" id="cd19411">
    <property type="entry name" value="MCP2201-like_sensor"/>
    <property type="match status" value="1"/>
</dbReference>
<keyword evidence="8" id="KW-0472">Membrane</keyword>
<organism evidence="10 11">
    <name type="scientific">Billgrantia gudaonensis</name>
    <dbReference type="NCBI Taxonomy" id="376427"/>
    <lineage>
        <taxon>Bacteria</taxon>
        <taxon>Pseudomonadati</taxon>
        <taxon>Pseudomonadota</taxon>
        <taxon>Gammaproteobacteria</taxon>
        <taxon>Oceanospirillales</taxon>
        <taxon>Halomonadaceae</taxon>
        <taxon>Billgrantia</taxon>
    </lineage>
</organism>
<feature type="domain" description="Methyl-accepting transducer" evidence="9">
    <location>
        <begin position="322"/>
        <end position="551"/>
    </location>
</feature>
<evidence type="ECO:0000256" key="2">
    <source>
        <dbReference type="ARBA" id="ARBA00022481"/>
    </source>
</evidence>
<evidence type="ECO:0000256" key="1">
    <source>
        <dbReference type="ARBA" id="ARBA00004370"/>
    </source>
</evidence>
<feature type="transmembrane region" description="Helical" evidence="8">
    <location>
        <begin position="240"/>
        <end position="260"/>
    </location>
</feature>
<keyword evidence="3 5" id="KW-0807">Transducer</keyword>
<dbReference type="Pfam" id="PF00015">
    <property type="entry name" value="MCPsignal"/>
    <property type="match status" value="1"/>
</dbReference>
<feature type="compositionally biased region" description="Low complexity" evidence="7">
    <location>
        <begin position="582"/>
        <end position="597"/>
    </location>
</feature>
<dbReference type="GO" id="GO:0006935">
    <property type="term" value="P:chemotaxis"/>
    <property type="evidence" value="ECO:0007669"/>
    <property type="project" value="InterPro"/>
</dbReference>
<dbReference type="InterPro" id="IPR047347">
    <property type="entry name" value="YvaQ-like_sensor"/>
</dbReference>
<dbReference type="PANTHER" id="PTHR43531:SF14">
    <property type="entry name" value="METHYL-ACCEPTING CHEMOTAXIS PROTEIN I-RELATED"/>
    <property type="match status" value="1"/>
</dbReference>
<reference evidence="10 11" key="1">
    <citation type="submission" date="2016-10" db="EMBL/GenBank/DDBJ databases">
        <authorList>
            <person name="de Groot N.N."/>
        </authorList>
    </citation>
    <scope>NUCLEOTIDE SEQUENCE [LARGE SCALE GENOMIC DNA]</scope>
    <source>
        <strain evidence="10 11">CGMCC 1.6133</strain>
    </source>
</reference>
<feature type="region of interest" description="Disordered" evidence="7">
    <location>
        <begin position="367"/>
        <end position="391"/>
    </location>
</feature>
<feature type="compositionally biased region" description="Polar residues" evidence="7">
    <location>
        <begin position="367"/>
        <end position="383"/>
    </location>
</feature>
<dbReference type="SMART" id="SM00283">
    <property type="entry name" value="MA"/>
    <property type="match status" value="1"/>
</dbReference>
<evidence type="ECO:0000259" key="9">
    <source>
        <dbReference type="PROSITE" id="PS50111"/>
    </source>
</evidence>
<dbReference type="Proteomes" id="UP000198525">
    <property type="component" value="Unassembled WGS sequence"/>
</dbReference>
<feature type="transmembrane region" description="Helical" evidence="8">
    <location>
        <begin position="58"/>
        <end position="77"/>
    </location>
</feature>
<evidence type="ECO:0000256" key="3">
    <source>
        <dbReference type="ARBA" id="ARBA00023224"/>
    </source>
</evidence>
<evidence type="ECO:0000256" key="8">
    <source>
        <dbReference type="SAM" id="Phobius"/>
    </source>
</evidence>
<feature type="coiled-coil region" evidence="6">
    <location>
        <begin position="120"/>
        <end position="147"/>
    </location>
</feature>
<dbReference type="GO" id="GO:0005886">
    <property type="term" value="C:plasma membrane"/>
    <property type="evidence" value="ECO:0007669"/>
    <property type="project" value="TreeGrafter"/>
</dbReference>
<dbReference type="PRINTS" id="PR00260">
    <property type="entry name" value="CHEMTRNSDUCR"/>
</dbReference>
<dbReference type="InterPro" id="IPR051310">
    <property type="entry name" value="MCP_chemotaxis"/>
</dbReference>
<dbReference type="Pfam" id="PF12729">
    <property type="entry name" value="4HB_MCP_1"/>
    <property type="match status" value="1"/>
</dbReference>
<keyword evidence="8" id="KW-1133">Transmembrane helix</keyword>
<dbReference type="PANTHER" id="PTHR43531">
    <property type="entry name" value="PROTEIN ICFG"/>
    <property type="match status" value="1"/>
</dbReference>
<evidence type="ECO:0000256" key="5">
    <source>
        <dbReference type="PROSITE-ProRule" id="PRU00284"/>
    </source>
</evidence>
<feature type="region of interest" description="Disordered" evidence="7">
    <location>
        <begin position="581"/>
        <end position="605"/>
    </location>
</feature>
<dbReference type="STRING" id="376427.SAMN04487954_109100"/>
<dbReference type="InterPro" id="IPR004090">
    <property type="entry name" value="Chemotax_Me-accpt_rcpt"/>
</dbReference>
<gene>
    <name evidence="10" type="ORF">SAMN04487954_109100</name>
</gene>
<dbReference type="EMBL" id="FNES01000009">
    <property type="protein sequence ID" value="SDJ92172.1"/>
    <property type="molecule type" value="Genomic_DNA"/>
</dbReference>
<evidence type="ECO:0000313" key="10">
    <source>
        <dbReference type="EMBL" id="SDJ92172.1"/>
    </source>
</evidence>
<dbReference type="InterPro" id="IPR004089">
    <property type="entry name" value="MCPsignal_dom"/>
</dbReference>
<keyword evidence="8" id="KW-0812">Transmembrane</keyword>
<evidence type="ECO:0000256" key="4">
    <source>
        <dbReference type="ARBA" id="ARBA00029447"/>
    </source>
</evidence>
<keyword evidence="11" id="KW-1185">Reference proteome</keyword>
<name>A0A1G8XNE3_9GAMM</name>
<dbReference type="InterPro" id="IPR024478">
    <property type="entry name" value="HlyB_4HB_MCP"/>
</dbReference>
<evidence type="ECO:0000256" key="7">
    <source>
        <dbReference type="SAM" id="MobiDB-lite"/>
    </source>
</evidence>
<dbReference type="Gene3D" id="1.10.287.950">
    <property type="entry name" value="Methyl-accepting chemotaxis protein"/>
    <property type="match status" value="1"/>
</dbReference>
<dbReference type="AlphaFoldDB" id="A0A1G8XNE3"/>
<sequence length="605" mass="65247">MICYTRINYLYKYNISIRLGNEQGRTMSCTHPDVTQKERLTMKTLSARVARLGIRTRLVGGFSAVLALIVVLTVIGIDQVNRIDRDLTTINDVNGVKLRHAIDWRGSVHDRAILLRDMTLVTQQDELNRLQADYRELADNYRTASQGMQDTLDASTASREEARLLEVIENQADRTNALASEIIAAREDGNVDEARRVLLSAAGPAFFQWLDDINAFIDHQEAETAIDTASARDTASGFQMLMLGLCLAALVIGGLIAYFLSRQLLRELGAEPHEVKAFAEAIGRGDLATEGQLRKGDRHSIMAAQVAMARQLQGIVAQVRAAAESVASNSEQIAEGNNDLASRTEQQASALTQTASAMEELNGTVTQNSDNAEQASQEATGASDTAKRGGEAVHQVTRTMRELDESSSEIASIISTIDDIAFQTNILALNASVEAARAGEHGRGFAVVAAEVRKLAQNSADAAQEITDLIQRNGERVKHGNERAAEASQATEEIVAAIGRVSQIMQEISHASMEQRAGVEEAGTAVTQMDQVTQQNAGLVQESATAAGNLRQHAQQLMAAMSAFHLPDSSQAVSRALASMDSTARPATPTAVAASTRPEPEWASF</sequence>
<dbReference type="PROSITE" id="PS50111">
    <property type="entry name" value="CHEMOTAXIS_TRANSDUC_2"/>
    <property type="match status" value="1"/>
</dbReference>
<accession>A0A1G8XNE3</accession>
<comment type="similarity">
    <text evidence="4">Belongs to the methyl-accepting chemotaxis (MCP) protein family.</text>
</comment>
<evidence type="ECO:0000313" key="11">
    <source>
        <dbReference type="Proteomes" id="UP000198525"/>
    </source>
</evidence>
<proteinExistence type="inferred from homology"/>
<keyword evidence="6" id="KW-0175">Coiled coil</keyword>
<evidence type="ECO:0000256" key="6">
    <source>
        <dbReference type="SAM" id="Coils"/>
    </source>
</evidence>
<dbReference type="FunFam" id="1.10.287.950:FF:000001">
    <property type="entry name" value="Methyl-accepting chemotaxis sensory transducer"/>
    <property type="match status" value="1"/>
</dbReference>